<evidence type="ECO:0000313" key="3">
    <source>
        <dbReference type="WBParaSite" id="PDA_v2.g13889.t1"/>
    </source>
</evidence>
<organism evidence="2 3">
    <name type="scientific">Panagrolaimus davidi</name>
    <dbReference type="NCBI Taxonomy" id="227884"/>
    <lineage>
        <taxon>Eukaryota</taxon>
        <taxon>Metazoa</taxon>
        <taxon>Ecdysozoa</taxon>
        <taxon>Nematoda</taxon>
        <taxon>Chromadorea</taxon>
        <taxon>Rhabditida</taxon>
        <taxon>Tylenchina</taxon>
        <taxon>Panagrolaimomorpha</taxon>
        <taxon>Panagrolaimoidea</taxon>
        <taxon>Panagrolaimidae</taxon>
        <taxon>Panagrolaimus</taxon>
    </lineage>
</organism>
<dbReference type="InterPro" id="IPR018170">
    <property type="entry name" value="Aldo/ket_reductase_CS"/>
</dbReference>
<dbReference type="SUPFAM" id="SSF51430">
    <property type="entry name" value="NAD(P)-linked oxidoreductase"/>
    <property type="match status" value="1"/>
</dbReference>
<dbReference type="PROSITE" id="PS00063">
    <property type="entry name" value="ALDOKETO_REDUCTASE_3"/>
    <property type="match status" value="1"/>
</dbReference>
<evidence type="ECO:0000259" key="1">
    <source>
        <dbReference type="Pfam" id="PF00248"/>
    </source>
</evidence>
<dbReference type="AlphaFoldDB" id="A0A914PEG6"/>
<dbReference type="PANTHER" id="PTHR43827:SF14">
    <property type="entry name" value="NADP-DEPENDENT OXIDOREDUCTASE DOMAIN-CONTAINING PROTEIN"/>
    <property type="match status" value="1"/>
</dbReference>
<evidence type="ECO:0000313" key="2">
    <source>
        <dbReference type="Proteomes" id="UP000887578"/>
    </source>
</evidence>
<proteinExistence type="predicted"/>
<sequence length="134" mass="15330">MFGKDECQKQNITVTAYAPIGSPGRTDIILRKFANRFGASSNPMENEVVVRLSKKYAKTPAQILLRHLIQRNISVIPKSTNEKRLKENFEVFDFNLSPQEINELNNVPQAPRLFALEMMEGHPEDPFKNERKSA</sequence>
<keyword evidence="2" id="KW-1185">Reference proteome</keyword>
<feature type="domain" description="NADP-dependent oxidoreductase" evidence="1">
    <location>
        <begin position="7"/>
        <end position="106"/>
    </location>
</feature>
<dbReference type="GO" id="GO:0016491">
    <property type="term" value="F:oxidoreductase activity"/>
    <property type="evidence" value="ECO:0007669"/>
    <property type="project" value="InterPro"/>
</dbReference>
<dbReference type="InterPro" id="IPR023210">
    <property type="entry name" value="NADP_OxRdtase_dom"/>
</dbReference>
<reference evidence="3" key="1">
    <citation type="submission" date="2022-11" db="UniProtKB">
        <authorList>
            <consortium name="WormBaseParasite"/>
        </authorList>
    </citation>
    <scope>IDENTIFICATION</scope>
</reference>
<dbReference type="Gene3D" id="3.20.20.100">
    <property type="entry name" value="NADP-dependent oxidoreductase domain"/>
    <property type="match status" value="1"/>
</dbReference>
<name>A0A914PEG6_9BILA</name>
<dbReference type="Pfam" id="PF00248">
    <property type="entry name" value="Aldo_ket_red"/>
    <property type="match status" value="1"/>
</dbReference>
<dbReference type="InterPro" id="IPR020471">
    <property type="entry name" value="AKR"/>
</dbReference>
<protein>
    <submittedName>
        <fullName evidence="3">NADP-dependent oxidoreductase domain-containing protein</fullName>
    </submittedName>
</protein>
<dbReference type="PANTHER" id="PTHR43827">
    <property type="entry name" value="2,5-DIKETO-D-GLUCONIC ACID REDUCTASE"/>
    <property type="match status" value="1"/>
</dbReference>
<accession>A0A914PEG6</accession>
<dbReference type="Proteomes" id="UP000887578">
    <property type="component" value="Unplaced"/>
</dbReference>
<dbReference type="InterPro" id="IPR036812">
    <property type="entry name" value="NAD(P)_OxRdtase_dom_sf"/>
</dbReference>
<dbReference type="WBParaSite" id="PDA_v2.g13889.t1">
    <property type="protein sequence ID" value="PDA_v2.g13889.t1"/>
    <property type="gene ID" value="PDA_v2.g13889"/>
</dbReference>